<dbReference type="InterPro" id="IPR011961">
    <property type="entry name" value="RimM"/>
</dbReference>
<comment type="subunit">
    <text evidence="5">Binds ribosomal protein uS19.</text>
</comment>
<evidence type="ECO:0000259" key="6">
    <source>
        <dbReference type="Pfam" id="PF01782"/>
    </source>
</evidence>
<keyword evidence="4 5" id="KW-0143">Chaperone</keyword>
<evidence type="ECO:0000259" key="7">
    <source>
        <dbReference type="Pfam" id="PF24986"/>
    </source>
</evidence>
<gene>
    <name evidence="5 8" type="primary">rimM</name>
    <name evidence="8" type="ORF">ENR64_23640</name>
</gene>
<dbReference type="InterPro" id="IPR002676">
    <property type="entry name" value="RimM_N"/>
</dbReference>
<dbReference type="GO" id="GO:0006364">
    <property type="term" value="P:rRNA processing"/>
    <property type="evidence" value="ECO:0007669"/>
    <property type="project" value="UniProtKB-UniRule"/>
</dbReference>
<dbReference type="GO" id="GO:0043022">
    <property type="term" value="F:ribosome binding"/>
    <property type="evidence" value="ECO:0007669"/>
    <property type="project" value="InterPro"/>
</dbReference>
<dbReference type="Pfam" id="PF24986">
    <property type="entry name" value="PRC_RimM"/>
    <property type="match status" value="1"/>
</dbReference>
<evidence type="ECO:0000256" key="1">
    <source>
        <dbReference type="ARBA" id="ARBA00022490"/>
    </source>
</evidence>
<dbReference type="EMBL" id="DSRU01000337">
    <property type="protein sequence ID" value="HFN00689.1"/>
    <property type="molecule type" value="Genomic_DNA"/>
</dbReference>
<accession>A0A7C3KII6</accession>
<dbReference type="InterPro" id="IPR011033">
    <property type="entry name" value="PRC_barrel-like_sf"/>
</dbReference>
<dbReference type="GO" id="GO:0042274">
    <property type="term" value="P:ribosomal small subunit biogenesis"/>
    <property type="evidence" value="ECO:0007669"/>
    <property type="project" value="UniProtKB-UniRule"/>
</dbReference>
<keyword evidence="1 5" id="KW-0963">Cytoplasm</keyword>
<dbReference type="InterPro" id="IPR009000">
    <property type="entry name" value="Transl_B-barrel_sf"/>
</dbReference>
<name>A0A7C3KII6_9CYAN</name>
<dbReference type="Gene3D" id="2.30.30.240">
    <property type="entry name" value="PRC-barrel domain"/>
    <property type="match status" value="1"/>
</dbReference>
<feature type="domain" description="RimM N-terminal" evidence="6">
    <location>
        <begin position="3"/>
        <end position="86"/>
    </location>
</feature>
<evidence type="ECO:0000256" key="4">
    <source>
        <dbReference type="ARBA" id="ARBA00023186"/>
    </source>
</evidence>
<comment type="similarity">
    <text evidence="5">Belongs to the RimM family.</text>
</comment>
<dbReference type="GO" id="GO:0005840">
    <property type="term" value="C:ribosome"/>
    <property type="evidence" value="ECO:0007669"/>
    <property type="project" value="InterPro"/>
</dbReference>
<comment type="domain">
    <text evidence="5">The PRC barrel domain binds ribosomal protein uS19.</text>
</comment>
<comment type="subcellular location">
    <subcellularLocation>
        <location evidence="5">Cytoplasm</location>
    </subcellularLocation>
</comment>
<sequence>MKVGQIVAAQGLKGEVRIYPESDFPERFLTPGKRWLLLPGAAEPQTIELLQGRYLDGKGLYVVQFAGVGDREQAEALRGAALLVLDTDLPELDEDEYRVQDLIGLPVYDQASQTLIGTVKRVLPAGNDLLEIERVAATDPKSSLVLVPFVKPIVPVVDLQQRRIEITPPPGLIDL</sequence>
<dbReference type="HAMAP" id="MF_00014">
    <property type="entry name" value="Ribosome_mat_RimM"/>
    <property type="match status" value="1"/>
</dbReference>
<dbReference type="InterPro" id="IPR036976">
    <property type="entry name" value="RimM_N_sf"/>
</dbReference>
<organism evidence="8">
    <name type="scientific">Oscillatoriales cyanobacterium SpSt-418</name>
    <dbReference type="NCBI Taxonomy" id="2282169"/>
    <lineage>
        <taxon>Bacteria</taxon>
        <taxon>Bacillati</taxon>
        <taxon>Cyanobacteriota</taxon>
        <taxon>Cyanophyceae</taxon>
        <taxon>Oscillatoriophycideae</taxon>
        <taxon>Oscillatoriales</taxon>
    </lineage>
</organism>
<proteinExistence type="inferred from homology"/>
<evidence type="ECO:0000256" key="3">
    <source>
        <dbReference type="ARBA" id="ARBA00022552"/>
    </source>
</evidence>
<reference evidence="8" key="1">
    <citation type="journal article" date="2020" name="mSystems">
        <title>Genome- and Community-Level Interaction Insights into Carbon Utilization and Element Cycling Functions of Hydrothermarchaeota in Hydrothermal Sediment.</title>
        <authorList>
            <person name="Zhou Z."/>
            <person name="Liu Y."/>
            <person name="Xu W."/>
            <person name="Pan J."/>
            <person name="Luo Z.H."/>
            <person name="Li M."/>
        </authorList>
    </citation>
    <scope>NUCLEOTIDE SEQUENCE [LARGE SCALE GENOMIC DNA]</scope>
    <source>
        <strain evidence="8">SpSt-418</strain>
    </source>
</reference>
<dbReference type="Gene3D" id="2.40.30.60">
    <property type="entry name" value="RimM"/>
    <property type="match status" value="1"/>
</dbReference>
<dbReference type="SUPFAM" id="SSF50447">
    <property type="entry name" value="Translation proteins"/>
    <property type="match status" value="1"/>
</dbReference>
<evidence type="ECO:0000256" key="2">
    <source>
        <dbReference type="ARBA" id="ARBA00022517"/>
    </source>
</evidence>
<protein>
    <recommendedName>
        <fullName evidence="5">Ribosome maturation factor RimM</fullName>
    </recommendedName>
</protein>
<dbReference type="AlphaFoldDB" id="A0A7C3KII6"/>
<keyword evidence="2 5" id="KW-0690">Ribosome biogenesis</keyword>
<dbReference type="GO" id="GO:0005737">
    <property type="term" value="C:cytoplasm"/>
    <property type="evidence" value="ECO:0007669"/>
    <property type="project" value="UniProtKB-SubCell"/>
</dbReference>
<keyword evidence="3 5" id="KW-0698">rRNA processing</keyword>
<comment type="function">
    <text evidence="5">An accessory protein needed during the final step in the assembly of 30S ribosomal subunit, possibly for assembly of the head region. Essential for efficient processing of 16S rRNA. May be needed both before and after RbfA during the maturation of 16S rRNA. It has affinity for free ribosomal 30S subunits but not for 70S ribosomes.</text>
</comment>
<dbReference type="NCBIfam" id="TIGR02273">
    <property type="entry name" value="16S_RimM"/>
    <property type="match status" value="1"/>
</dbReference>
<evidence type="ECO:0000313" key="8">
    <source>
        <dbReference type="EMBL" id="HFN00689.1"/>
    </source>
</evidence>
<feature type="domain" description="Ribosome maturation factor RimM PRC barrel" evidence="7">
    <location>
        <begin position="100"/>
        <end position="172"/>
    </location>
</feature>
<comment type="caution">
    <text evidence="8">The sequence shown here is derived from an EMBL/GenBank/DDBJ whole genome shotgun (WGS) entry which is preliminary data.</text>
</comment>
<dbReference type="PANTHER" id="PTHR33692:SF1">
    <property type="entry name" value="RIBOSOME MATURATION FACTOR RIMM"/>
    <property type="match status" value="1"/>
</dbReference>
<dbReference type="SUPFAM" id="SSF50346">
    <property type="entry name" value="PRC-barrel domain"/>
    <property type="match status" value="1"/>
</dbReference>
<dbReference type="InterPro" id="IPR056792">
    <property type="entry name" value="PRC_RimM"/>
</dbReference>
<dbReference type="PANTHER" id="PTHR33692">
    <property type="entry name" value="RIBOSOME MATURATION FACTOR RIMM"/>
    <property type="match status" value="1"/>
</dbReference>
<evidence type="ECO:0000256" key="5">
    <source>
        <dbReference type="HAMAP-Rule" id="MF_00014"/>
    </source>
</evidence>
<dbReference type="Pfam" id="PF01782">
    <property type="entry name" value="RimM"/>
    <property type="match status" value="1"/>
</dbReference>